<protein>
    <submittedName>
        <fullName evidence="2">Os01g0730450 protein</fullName>
    </submittedName>
</protein>
<feature type="compositionally biased region" description="Low complexity" evidence="1">
    <location>
        <begin position="25"/>
        <end position="39"/>
    </location>
</feature>
<evidence type="ECO:0000313" key="3">
    <source>
        <dbReference type="Proteomes" id="UP000059680"/>
    </source>
</evidence>
<evidence type="ECO:0000313" key="2">
    <source>
        <dbReference type="EMBL" id="BAS74176.1"/>
    </source>
</evidence>
<name>A0A0P0V7U4_ORYSJ</name>
<accession>A0A0P0V7U4</accession>
<sequence length="92" mass="10383">RSSLRRRHHRSWATPPPPRKPSGPPFRTSAVSGASLSSSRPRRTFNGTWQPSRQAAVVTGEEPSDGKRRTFDRAPAREEGRRTRRIRLDPVG</sequence>
<gene>
    <name evidence="2" type="ordered locus">Os01g0730450</name>
    <name evidence="2" type="ORF">OSNPB_010730450</name>
</gene>
<dbReference type="EMBL" id="AP014957">
    <property type="protein sequence ID" value="BAS74176.1"/>
    <property type="molecule type" value="Genomic_DNA"/>
</dbReference>
<keyword evidence="3" id="KW-1185">Reference proteome</keyword>
<proteinExistence type="predicted"/>
<feature type="compositionally biased region" description="Basic residues" evidence="1">
    <location>
        <begin position="1"/>
        <end position="11"/>
    </location>
</feature>
<dbReference type="AlphaFoldDB" id="A0A0P0V7U4"/>
<dbReference type="Gramene" id="Os01t0730450-00">
    <property type="protein sequence ID" value="Os01t0730450-00"/>
    <property type="gene ID" value="Os01g0730450"/>
</dbReference>
<feature type="compositionally biased region" description="Pro residues" evidence="1">
    <location>
        <begin position="14"/>
        <end position="24"/>
    </location>
</feature>
<dbReference type="Proteomes" id="UP000059680">
    <property type="component" value="Chromosome 1"/>
</dbReference>
<feature type="compositionally biased region" description="Basic and acidic residues" evidence="1">
    <location>
        <begin position="64"/>
        <end position="81"/>
    </location>
</feature>
<reference evidence="2 3" key="3">
    <citation type="journal article" date="2013" name="Rice">
        <title>Improvement of the Oryza sativa Nipponbare reference genome using next generation sequence and optical map data.</title>
        <authorList>
            <person name="Kawahara Y."/>
            <person name="de la Bastide M."/>
            <person name="Hamilton J.P."/>
            <person name="Kanamori H."/>
            <person name="McCombie W.R."/>
            <person name="Ouyang S."/>
            <person name="Schwartz D.C."/>
            <person name="Tanaka T."/>
            <person name="Wu J."/>
            <person name="Zhou S."/>
            <person name="Childs K.L."/>
            <person name="Davidson R.M."/>
            <person name="Lin H."/>
            <person name="Quesada-Ocampo L."/>
            <person name="Vaillancourt B."/>
            <person name="Sakai H."/>
            <person name="Lee S.S."/>
            <person name="Kim J."/>
            <person name="Numa H."/>
            <person name="Itoh T."/>
            <person name="Buell C.R."/>
            <person name="Matsumoto T."/>
        </authorList>
    </citation>
    <scope>NUCLEOTIDE SEQUENCE [LARGE SCALE GENOMIC DNA]</scope>
    <source>
        <strain evidence="3">cv. Nipponbare</strain>
    </source>
</reference>
<reference evidence="3" key="1">
    <citation type="journal article" date="2005" name="Nature">
        <title>The map-based sequence of the rice genome.</title>
        <authorList>
            <consortium name="International rice genome sequencing project (IRGSP)"/>
            <person name="Matsumoto T."/>
            <person name="Wu J."/>
            <person name="Kanamori H."/>
            <person name="Katayose Y."/>
            <person name="Fujisawa M."/>
            <person name="Namiki N."/>
            <person name="Mizuno H."/>
            <person name="Yamamoto K."/>
            <person name="Antonio B.A."/>
            <person name="Baba T."/>
            <person name="Sakata K."/>
            <person name="Nagamura Y."/>
            <person name="Aoki H."/>
            <person name="Arikawa K."/>
            <person name="Arita K."/>
            <person name="Bito T."/>
            <person name="Chiden Y."/>
            <person name="Fujitsuka N."/>
            <person name="Fukunaka R."/>
            <person name="Hamada M."/>
            <person name="Harada C."/>
            <person name="Hayashi A."/>
            <person name="Hijishita S."/>
            <person name="Honda M."/>
            <person name="Hosokawa S."/>
            <person name="Ichikawa Y."/>
            <person name="Idonuma A."/>
            <person name="Iijima M."/>
            <person name="Ikeda M."/>
            <person name="Ikeno M."/>
            <person name="Ito K."/>
            <person name="Ito S."/>
            <person name="Ito T."/>
            <person name="Ito Y."/>
            <person name="Ito Y."/>
            <person name="Iwabuchi A."/>
            <person name="Kamiya K."/>
            <person name="Karasawa W."/>
            <person name="Kurita K."/>
            <person name="Katagiri S."/>
            <person name="Kikuta A."/>
            <person name="Kobayashi H."/>
            <person name="Kobayashi N."/>
            <person name="Machita K."/>
            <person name="Maehara T."/>
            <person name="Masukawa M."/>
            <person name="Mizubayashi T."/>
            <person name="Mukai Y."/>
            <person name="Nagasaki H."/>
            <person name="Nagata Y."/>
            <person name="Naito S."/>
            <person name="Nakashima M."/>
            <person name="Nakama Y."/>
            <person name="Nakamichi Y."/>
            <person name="Nakamura M."/>
            <person name="Meguro A."/>
            <person name="Negishi M."/>
            <person name="Ohta I."/>
            <person name="Ohta T."/>
            <person name="Okamoto M."/>
            <person name="Ono N."/>
            <person name="Saji S."/>
            <person name="Sakaguchi M."/>
            <person name="Sakai K."/>
            <person name="Shibata M."/>
            <person name="Shimokawa T."/>
            <person name="Song J."/>
            <person name="Takazaki Y."/>
            <person name="Terasawa K."/>
            <person name="Tsugane M."/>
            <person name="Tsuji K."/>
            <person name="Ueda S."/>
            <person name="Waki K."/>
            <person name="Yamagata H."/>
            <person name="Yamamoto M."/>
            <person name="Yamamoto S."/>
            <person name="Yamane H."/>
            <person name="Yoshiki S."/>
            <person name="Yoshihara R."/>
            <person name="Yukawa K."/>
            <person name="Zhong H."/>
            <person name="Yano M."/>
            <person name="Yuan Q."/>
            <person name="Ouyang S."/>
            <person name="Liu J."/>
            <person name="Jones K.M."/>
            <person name="Gansberger K."/>
            <person name="Moffat K."/>
            <person name="Hill J."/>
            <person name="Bera J."/>
            <person name="Fadrosh D."/>
            <person name="Jin S."/>
            <person name="Johri S."/>
            <person name="Kim M."/>
            <person name="Overton L."/>
            <person name="Reardon M."/>
            <person name="Tsitrin T."/>
            <person name="Vuong H."/>
            <person name="Weaver B."/>
            <person name="Ciecko A."/>
            <person name="Tallon L."/>
            <person name="Jackson J."/>
            <person name="Pai G."/>
            <person name="Aken S.V."/>
            <person name="Utterback T."/>
            <person name="Reidmuller S."/>
            <person name="Feldblyum T."/>
            <person name="Hsiao J."/>
            <person name="Zismann V."/>
            <person name="Iobst S."/>
            <person name="de Vazeille A.R."/>
            <person name="Buell C.R."/>
            <person name="Ying K."/>
            <person name="Li Y."/>
            <person name="Lu T."/>
            <person name="Huang Y."/>
            <person name="Zhao Q."/>
            <person name="Feng Q."/>
            <person name="Zhang L."/>
            <person name="Zhu J."/>
            <person name="Weng Q."/>
            <person name="Mu J."/>
            <person name="Lu Y."/>
            <person name="Fan D."/>
            <person name="Liu Y."/>
            <person name="Guan J."/>
            <person name="Zhang Y."/>
            <person name="Yu S."/>
            <person name="Liu X."/>
            <person name="Zhang Y."/>
            <person name="Hong G."/>
            <person name="Han B."/>
            <person name="Choisne N."/>
            <person name="Demange N."/>
            <person name="Orjeda G."/>
            <person name="Samain S."/>
            <person name="Cattolico L."/>
            <person name="Pelletier E."/>
            <person name="Couloux A."/>
            <person name="Segurens B."/>
            <person name="Wincker P."/>
            <person name="D'Hont A."/>
            <person name="Scarpelli C."/>
            <person name="Weissenbach J."/>
            <person name="Salanoubat M."/>
            <person name="Quetier F."/>
            <person name="Yu Y."/>
            <person name="Kim H.R."/>
            <person name="Rambo T."/>
            <person name="Currie J."/>
            <person name="Collura K."/>
            <person name="Luo M."/>
            <person name="Yang T."/>
            <person name="Ammiraju J.S.S."/>
            <person name="Engler F."/>
            <person name="Soderlund C."/>
            <person name="Wing R.A."/>
            <person name="Palmer L.E."/>
            <person name="de la Bastide M."/>
            <person name="Spiegel L."/>
            <person name="Nascimento L."/>
            <person name="Zutavern T."/>
            <person name="O'Shaughnessy A."/>
            <person name="Dike S."/>
            <person name="Dedhia N."/>
            <person name="Preston R."/>
            <person name="Balija V."/>
            <person name="McCombie W.R."/>
            <person name="Chow T."/>
            <person name="Chen H."/>
            <person name="Chung M."/>
            <person name="Chen C."/>
            <person name="Shaw J."/>
            <person name="Wu H."/>
            <person name="Hsiao K."/>
            <person name="Chao Y."/>
            <person name="Chu M."/>
            <person name="Cheng C."/>
            <person name="Hour A."/>
            <person name="Lee P."/>
            <person name="Lin S."/>
            <person name="Lin Y."/>
            <person name="Liou J."/>
            <person name="Liu S."/>
            <person name="Hsing Y."/>
            <person name="Raghuvanshi S."/>
            <person name="Mohanty A."/>
            <person name="Bharti A.K."/>
            <person name="Gaur A."/>
            <person name="Gupta V."/>
            <person name="Kumar D."/>
            <person name="Ravi V."/>
            <person name="Vij S."/>
            <person name="Kapur A."/>
            <person name="Khurana P."/>
            <person name="Khurana P."/>
            <person name="Khurana J.P."/>
            <person name="Tyagi A.K."/>
            <person name="Gaikwad K."/>
            <person name="Singh A."/>
            <person name="Dalal V."/>
            <person name="Srivastava S."/>
            <person name="Dixit A."/>
            <person name="Pal A.K."/>
            <person name="Ghazi I.A."/>
            <person name="Yadav M."/>
            <person name="Pandit A."/>
            <person name="Bhargava A."/>
            <person name="Sureshbabu K."/>
            <person name="Batra K."/>
            <person name="Sharma T.R."/>
            <person name="Mohapatra T."/>
            <person name="Singh N.K."/>
            <person name="Messing J."/>
            <person name="Nelson A.B."/>
            <person name="Fuks G."/>
            <person name="Kavchok S."/>
            <person name="Keizer G."/>
            <person name="Linton E."/>
            <person name="Llaca V."/>
            <person name="Song R."/>
            <person name="Tanyolac B."/>
            <person name="Young S."/>
            <person name="Ho-Il K."/>
            <person name="Hahn J.H."/>
            <person name="Sangsakoo G."/>
            <person name="Vanavichit A."/>
            <person name="de Mattos Luiz.A.T."/>
            <person name="Zimmer P.D."/>
            <person name="Malone G."/>
            <person name="Dellagostin O."/>
            <person name="de Oliveira A.C."/>
            <person name="Bevan M."/>
            <person name="Bancroft I."/>
            <person name="Minx P."/>
            <person name="Cordum H."/>
            <person name="Wilson R."/>
            <person name="Cheng Z."/>
            <person name="Jin W."/>
            <person name="Jiang J."/>
            <person name="Leong S.A."/>
            <person name="Iwama H."/>
            <person name="Gojobori T."/>
            <person name="Itoh T."/>
            <person name="Niimura Y."/>
            <person name="Fujii Y."/>
            <person name="Habara T."/>
            <person name="Sakai H."/>
            <person name="Sato Y."/>
            <person name="Wilson G."/>
            <person name="Kumar K."/>
            <person name="McCouch S."/>
            <person name="Juretic N."/>
            <person name="Hoen D."/>
            <person name="Wright S."/>
            <person name="Bruskiewich R."/>
            <person name="Bureau T."/>
            <person name="Miyao A."/>
            <person name="Hirochika H."/>
            <person name="Nishikawa T."/>
            <person name="Kadowaki K."/>
            <person name="Sugiura M."/>
            <person name="Burr B."/>
            <person name="Sasaki T."/>
        </authorList>
    </citation>
    <scope>NUCLEOTIDE SEQUENCE [LARGE SCALE GENOMIC DNA]</scope>
    <source>
        <strain evidence="3">cv. Nipponbare</strain>
    </source>
</reference>
<evidence type="ECO:0000256" key="1">
    <source>
        <dbReference type="SAM" id="MobiDB-lite"/>
    </source>
</evidence>
<reference evidence="2 3" key="2">
    <citation type="journal article" date="2013" name="Plant Cell Physiol.">
        <title>Rice Annotation Project Database (RAP-DB): an integrative and interactive database for rice genomics.</title>
        <authorList>
            <person name="Sakai H."/>
            <person name="Lee S.S."/>
            <person name="Tanaka T."/>
            <person name="Numa H."/>
            <person name="Kim J."/>
            <person name="Kawahara Y."/>
            <person name="Wakimoto H."/>
            <person name="Yang C.C."/>
            <person name="Iwamoto M."/>
            <person name="Abe T."/>
            <person name="Yamada Y."/>
            <person name="Muto A."/>
            <person name="Inokuchi H."/>
            <person name="Ikemura T."/>
            <person name="Matsumoto T."/>
            <person name="Sasaki T."/>
            <person name="Itoh T."/>
        </authorList>
    </citation>
    <scope>NUCLEOTIDE SEQUENCE [LARGE SCALE GENOMIC DNA]</scope>
    <source>
        <strain evidence="3">cv. Nipponbare</strain>
    </source>
</reference>
<feature type="region of interest" description="Disordered" evidence="1">
    <location>
        <begin position="1"/>
        <end position="92"/>
    </location>
</feature>
<feature type="non-terminal residue" evidence="2">
    <location>
        <position position="92"/>
    </location>
</feature>
<organism evidence="2 3">
    <name type="scientific">Oryza sativa subsp. japonica</name>
    <name type="common">Rice</name>
    <dbReference type="NCBI Taxonomy" id="39947"/>
    <lineage>
        <taxon>Eukaryota</taxon>
        <taxon>Viridiplantae</taxon>
        <taxon>Streptophyta</taxon>
        <taxon>Embryophyta</taxon>
        <taxon>Tracheophyta</taxon>
        <taxon>Spermatophyta</taxon>
        <taxon>Magnoliopsida</taxon>
        <taxon>Liliopsida</taxon>
        <taxon>Poales</taxon>
        <taxon>Poaceae</taxon>
        <taxon>BOP clade</taxon>
        <taxon>Oryzoideae</taxon>
        <taxon>Oryzeae</taxon>
        <taxon>Oryzinae</taxon>
        <taxon>Oryza</taxon>
        <taxon>Oryza sativa</taxon>
    </lineage>
</organism>
<dbReference type="PaxDb" id="39947-A0A0P0V7U4"/>
<dbReference type="InParanoid" id="A0A0P0V7U4"/>